<dbReference type="InterPro" id="IPR032675">
    <property type="entry name" value="LRR_dom_sf"/>
</dbReference>
<dbReference type="PROSITE" id="PS50181">
    <property type="entry name" value="FBOX"/>
    <property type="match status" value="1"/>
</dbReference>
<dbReference type="OrthoDB" id="629492at2759"/>
<dbReference type="EMBL" id="DF977459">
    <property type="protein sequence ID" value="GAP85776.1"/>
    <property type="molecule type" value="Genomic_DNA"/>
</dbReference>
<feature type="domain" description="F-box" evidence="1">
    <location>
        <begin position="180"/>
        <end position="227"/>
    </location>
</feature>
<gene>
    <name evidence="2" type="ORF">SAMD00023353_1400640</name>
</gene>
<evidence type="ECO:0000313" key="3">
    <source>
        <dbReference type="Proteomes" id="UP000054516"/>
    </source>
</evidence>
<dbReference type="Gene3D" id="1.25.40.10">
    <property type="entry name" value="Tetratricopeptide repeat domain"/>
    <property type="match status" value="1"/>
</dbReference>
<keyword evidence="3" id="KW-1185">Reference proteome</keyword>
<evidence type="ECO:0000313" key="2">
    <source>
        <dbReference type="EMBL" id="GAP85776.1"/>
    </source>
</evidence>
<dbReference type="Gene3D" id="1.20.1280.50">
    <property type="match status" value="1"/>
</dbReference>
<dbReference type="SMART" id="SM00256">
    <property type="entry name" value="FBOX"/>
    <property type="match status" value="1"/>
</dbReference>
<dbReference type="Gene3D" id="3.80.10.10">
    <property type="entry name" value="Ribonuclease Inhibitor"/>
    <property type="match status" value="1"/>
</dbReference>
<organism evidence="2">
    <name type="scientific">Rosellinia necatrix</name>
    <name type="common">White root-rot fungus</name>
    <dbReference type="NCBI Taxonomy" id="77044"/>
    <lineage>
        <taxon>Eukaryota</taxon>
        <taxon>Fungi</taxon>
        <taxon>Dikarya</taxon>
        <taxon>Ascomycota</taxon>
        <taxon>Pezizomycotina</taxon>
        <taxon>Sordariomycetes</taxon>
        <taxon>Xylariomycetidae</taxon>
        <taxon>Xylariales</taxon>
        <taxon>Xylariaceae</taxon>
        <taxon>Rosellinia</taxon>
    </lineage>
</organism>
<protein>
    <submittedName>
        <fullName evidence="2">Putative F-box domain-containing protein</fullName>
    </submittedName>
</protein>
<dbReference type="AlphaFoldDB" id="A0A1W2TCT5"/>
<sequence>MASAIDSDAQATNLARARAYYGEKQFPKATAIFKQVANACVCGVPVRTVACYCKSLVPAIANGTVEAELRKRCICSAKSDVRCRNDFHLNALDGLAAALEAKHLYDTASVIAEAMVNLAPREPKGFLRLGRLLRLQRSYRQAFQTYQQGIDLVGKKNPSHPLLPMLRQMRDKVKRLAVATDPLPILPLELVAMIFRNLDFRSLCHCLRVSKSWKDLLTTRDMTIQSLWRVQCFDRCAKAVRLGHLQKYAAYSGAHVTELIIRDCRQFGIGTDTLRWVAASCRSLKALKLQAPREMDPLADVGLTINLCVPQLTSLYLGFYAPFLLDFVRKIITASAATLQELTILNFPSRLNKRVGSAETATWPVLQRLQTLRLGGPPLKEKSIFNISSFMHISPNVEEVWLEGAYVICPEGIEHPNNPWPRLKRVFVGQEVSWQRLAEAPFPLPSELEELHLMHCDHIFSFLAGPFIKDPNTYPEFNNLRKFTLRDRLPSQDAWPGYLRRWVRPSLESGTLKELGMMFPKPHPSWLRSDELRFLGLKGLSFEFGTDQFAIDDALSDLLERFPNLEGLDIAQEPFSNAALARAIRKGVRIIYHRGEYHKRTDLREWALENYKARVIQSDYILNLPMYLPDERYKDFY</sequence>
<proteinExistence type="predicted"/>
<dbReference type="Pfam" id="PF00646">
    <property type="entry name" value="F-box"/>
    <property type="match status" value="1"/>
</dbReference>
<dbReference type="OMA" id="DFDFRWR"/>
<reference evidence="2" key="1">
    <citation type="submission" date="2016-03" db="EMBL/GenBank/DDBJ databases">
        <title>Draft genome sequence of Rosellinia necatrix.</title>
        <authorList>
            <person name="Kanematsu S."/>
        </authorList>
    </citation>
    <scope>NUCLEOTIDE SEQUENCE [LARGE SCALE GENOMIC DNA]</scope>
    <source>
        <strain evidence="2">W97</strain>
    </source>
</reference>
<evidence type="ECO:0000259" key="1">
    <source>
        <dbReference type="PROSITE" id="PS50181"/>
    </source>
</evidence>
<dbReference type="InterPro" id="IPR001810">
    <property type="entry name" value="F-box_dom"/>
</dbReference>
<dbReference type="InterPro" id="IPR011990">
    <property type="entry name" value="TPR-like_helical_dom_sf"/>
</dbReference>
<dbReference type="SUPFAM" id="SSF52047">
    <property type="entry name" value="RNI-like"/>
    <property type="match status" value="1"/>
</dbReference>
<accession>A0A1W2TCT5</accession>
<dbReference type="SUPFAM" id="SSF48452">
    <property type="entry name" value="TPR-like"/>
    <property type="match status" value="1"/>
</dbReference>
<dbReference type="STRING" id="77044.A0A1W2TCT5"/>
<dbReference type="InterPro" id="IPR036047">
    <property type="entry name" value="F-box-like_dom_sf"/>
</dbReference>
<dbReference type="Proteomes" id="UP000054516">
    <property type="component" value="Unassembled WGS sequence"/>
</dbReference>
<name>A0A1W2TCT5_ROSNE</name>
<dbReference type="SUPFAM" id="SSF81383">
    <property type="entry name" value="F-box domain"/>
    <property type="match status" value="1"/>
</dbReference>